<accession>A0A507FH05</accession>
<feature type="domain" description="CUE" evidence="2">
    <location>
        <begin position="355"/>
        <end position="397"/>
    </location>
</feature>
<dbReference type="SMART" id="SM00546">
    <property type="entry name" value="CUE"/>
    <property type="match status" value="1"/>
</dbReference>
<dbReference type="InterPro" id="IPR003892">
    <property type="entry name" value="CUE"/>
</dbReference>
<evidence type="ECO:0000313" key="4">
    <source>
        <dbReference type="Proteomes" id="UP000320333"/>
    </source>
</evidence>
<gene>
    <name evidence="3" type="ORF">CcCBS67573_g03258</name>
</gene>
<dbReference type="Gene3D" id="1.20.5.340">
    <property type="match status" value="1"/>
</dbReference>
<evidence type="ECO:0000313" key="3">
    <source>
        <dbReference type="EMBL" id="TPX75462.1"/>
    </source>
</evidence>
<keyword evidence="1" id="KW-0175">Coiled coil</keyword>
<organism evidence="3 4">
    <name type="scientific">Chytriomyces confervae</name>
    <dbReference type="NCBI Taxonomy" id="246404"/>
    <lineage>
        <taxon>Eukaryota</taxon>
        <taxon>Fungi</taxon>
        <taxon>Fungi incertae sedis</taxon>
        <taxon>Chytridiomycota</taxon>
        <taxon>Chytridiomycota incertae sedis</taxon>
        <taxon>Chytridiomycetes</taxon>
        <taxon>Chytridiales</taxon>
        <taxon>Chytriomycetaceae</taxon>
        <taxon>Chytriomyces</taxon>
    </lineage>
</organism>
<sequence length="415" mass="45669">MAQDLELQLQQALEELTQKEQDLIKAAEFGQLLLQSNMQLQTQLDAFSSNSAASAGPADDASLRMRMRETEKAAERQIQALTRQNQTLQQDLRAALQDQRRAEHDHAKEVTALESDLDALRSELERAAKASAVNARAQKAAAADEAAAANADEDIIADLQKEVATLAAFKKEADKKIKETSLALQDALLRIQDQQDRLDAAASMRQEFERRGTLIIELKEQVEDLHMRLADAQDAAGVGAPAADSTSKSAGIVSKYSDKDWEWTPWLESVKGKVWERNLTGLREEVDELRKNREEAYSKLKEEMDTMVVNFVDQLPESVRLGIDRVGNTITGLVLPAINGIFVPAQLTGETKAIDDDADIETIVAMFPNIPRADIEKDLATSGSARLTMENILNGLVKTSTGEPGLNLQVANPEE</sequence>
<dbReference type="CDD" id="cd14424">
    <property type="entry name" value="CUE_Cue1p_like"/>
    <property type="match status" value="1"/>
</dbReference>
<feature type="coiled-coil region" evidence="1">
    <location>
        <begin position="191"/>
        <end position="235"/>
    </location>
</feature>
<name>A0A507FH05_9FUNG</name>
<feature type="coiled-coil region" evidence="1">
    <location>
        <begin position="64"/>
        <end position="130"/>
    </location>
</feature>
<dbReference type="PROSITE" id="PS51140">
    <property type="entry name" value="CUE"/>
    <property type="match status" value="1"/>
</dbReference>
<dbReference type="AlphaFoldDB" id="A0A507FH05"/>
<dbReference type="Pfam" id="PF02845">
    <property type="entry name" value="CUE"/>
    <property type="match status" value="1"/>
</dbReference>
<dbReference type="STRING" id="246404.A0A507FH05"/>
<evidence type="ECO:0000259" key="2">
    <source>
        <dbReference type="PROSITE" id="PS51140"/>
    </source>
</evidence>
<proteinExistence type="predicted"/>
<dbReference type="EMBL" id="QEAP01000080">
    <property type="protein sequence ID" value="TPX75462.1"/>
    <property type="molecule type" value="Genomic_DNA"/>
</dbReference>
<dbReference type="Gene3D" id="1.10.8.10">
    <property type="entry name" value="DNA helicase RuvA subunit, C-terminal domain"/>
    <property type="match status" value="1"/>
</dbReference>
<protein>
    <recommendedName>
        <fullName evidence="2">CUE domain-containing protein</fullName>
    </recommendedName>
</protein>
<keyword evidence="4" id="KW-1185">Reference proteome</keyword>
<dbReference type="OrthoDB" id="2133628at2759"/>
<feature type="coiled-coil region" evidence="1">
    <location>
        <begin position="272"/>
        <end position="306"/>
    </location>
</feature>
<dbReference type="Proteomes" id="UP000320333">
    <property type="component" value="Unassembled WGS sequence"/>
</dbReference>
<dbReference type="GO" id="GO:0043130">
    <property type="term" value="F:ubiquitin binding"/>
    <property type="evidence" value="ECO:0007669"/>
    <property type="project" value="InterPro"/>
</dbReference>
<reference evidence="3 4" key="1">
    <citation type="journal article" date="2019" name="Sci. Rep.">
        <title>Comparative genomics of chytrid fungi reveal insights into the obligate biotrophic and pathogenic lifestyle of Synchytrium endobioticum.</title>
        <authorList>
            <person name="van de Vossenberg B.T.L.H."/>
            <person name="Warris S."/>
            <person name="Nguyen H.D.T."/>
            <person name="van Gent-Pelzer M.P.E."/>
            <person name="Joly D.L."/>
            <person name="van de Geest H.C."/>
            <person name="Bonants P.J.M."/>
            <person name="Smith D.S."/>
            <person name="Levesque C.A."/>
            <person name="van der Lee T.A.J."/>
        </authorList>
    </citation>
    <scope>NUCLEOTIDE SEQUENCE [LARGE SCALE GENOMIC DNA]</scope>
    <source>
        <strain evidence="3 4">CBS 675.73</strain>
    </source>
</reference>
<evidence type="ECO:0000256" key="1">
    <source>
        <dbReference type="SAM" id="Coils"/>
    </source>
</evidence>
<comment type="caution">
    <text evidence="3">The sequence shown here is derived from an EMBL/GenBank/DDBJ whole genome shotgun (WGS) entry which is preliminary data.</text>
</comment>